<reference evidence="2 3" key="1">
    <citation type="submission" date="2018-08" db="EMBL/GenBank/DDBJ databases">
        <title>A genome reference for cultivated species of the human gut microbiota.</title>
        <authorList>
            <person name="Zou Y."/>
            <person name="Xue W."/>
            <person name="Luo G."/>
        </authorList>
    </citation>
    <scope>NUCLEOTIDE SEQUENCE [LARGE SCALE GENOMIC DNA]</scope>
    <source>
        <strain evidence="2 3">AM40-30BH</strain>
    </source>
</reference>
<dbReference type="InterPro" id="IPR018490">
    <property type="entry name" value="cNMP-bd_dom_sf"/>
</dbReference>
<organism evidence="2 3">
    <name type="scientific">Bacteroides nordii</name>
    <dbReference type="NCBI Taxonomy" id="291645"/>
    <lineage>
        <taxon>Bacteria</taxon>
        <taxon>Pseudomonadati</taxon>
        <taxon>Bacteroidota</taxon>
        <taxon>Bacteroidia</taxon>
        <taxon>Bacteroidales</taxon>
        <taxon>Bacteroidaceae</taxon>
        <taxon>Bacteroides</taxon>
    </lineage>
</organism>
<dbReference type="InterPro" id="IPR000595">
    <property type="entry name" value="cNMP-bd_dom"/>
</dbReference>
<dbReference type="Pfam" id="PF00027">
    <property type="entry name" value="cNMP_binding"/>
    <property type="match status" value="1"/>
</dbReference>
<protein>
    <submittedName>
        <fullName evidence="2">Crp/Fnr family transcriptional regulator</fullName>
    </submittedName>
</protein>
<feature type="domain" description="Cyclic nucleotide-binding" evidence="1">
    <location>
        <begin position="29"/>
        <end position="116"/>
    </location>
</feature>
<gene>
    <name evidence="2" type="ORF">DW888_12750</name>
</gene>
<comment type="caution">
    <text evidence="2">The sequence shown here is derived from an EMBL/GenBank/DDBJ whole genome shotgun (WGS) entry which is preliminary data.</text>
</comment>
<proteinExistence type="predicted"/>
<dbReference type="RefSeq" id="WP_007485604.1">
    <property type="nucleotide sequence ID" value="NZ_CABJFV010000009.1"/>
</dbReference>
<dbReference type="EMBL" id="QSGO01000009">
    <property type="protein sequence ID" value="RHB34409.1"/>
    <property type="molecule type" value="Genomic_DNA"/>
</dbReference>
<dbReference type="Gene3D" id="2.60.120.10">
    <property type="entry name" value="Jelly Rolls"/>
    <property type="match status" value="1"/>
</dbReference>
<name>A0A413VLJ9_9BACE</name>
<dbReference type="SUPFAM" id="SSF51206">
    <property type="entry name" value="cAMP-binding domain-like"/>
    <property type="match status" value="1"/>
</dbReference>
<dbReference type="GeneID" id="69502225"/>
<dbReference type="InterPro" id="IPR014710">
    <property type="entry name" value="RmlC-like_jellyroll"/>
</dbReference>
<dbReference type="Proteomes" id="UP000284379">
    <property type="component" value="Unassembled WGS sequence"/>
</dbReference>
<evidence type="ECO:0000259" key="1">
    <source>
        <dbReference type="Pfam" id="PF00027"/>
    </source>
</evidence>
<evidence type="ECO:0000313" key="2">
    <source>
        <dbReference type="EMBL" id="RHB34409.1"/>
    </source>
</evidence>
<dbReference type="AlphaFoldDB" id="A0A413VLJ9"/>
<evidence type="ECO:0000313" key="3">
    <source>
        <dbReference type="Proteomes" id="UP000284379"/>
    </source>
</evidence>
<sequence length="192" mass="22437">MDITSFSCPSKDTILQNTMNKLESIWDEISYPKGFILFTKDKIERDVYLIKQGIARAYIEVDGRDITIWFGKENDIIISAQGYVNGEKGYETIELLEDSVLYKMNLKQLHELYQQDLEVCNWARQFIEKEFVGTEHRLISSLSMTATERYLRLMKEKPEILQRVQLRHIASYLGISSEHLSRIRASTKSMTI</sequence>
<accession>A0A413VLJ9</accession>